<dbReference type="Proteomes" id="UP000774617">
    <property type="component" value="Unassembled WGS sequence"/>
</dbReference>
<keyword evidence="1" id="KW-0479">Metal-binding</keyword>
<reference evidence="5 6" key="1">
    <citation type="journal article" date="2021" name="Nat. Commun.">
        <title>Genetic determinants of endophytism in the Arabidopsis root mycobiome.</title>
        <authorList>
            <person name="Mesny F."/>
            <person name="Miyauchi S."/>
            <person name="Thiergart T."/>
            <person name="Pickel B."/>
            <person name="Atanasova L."/>
            <person name="Karlsson M."/>
            <person name="Huettel B."/>
            <person name="Barry K.W."/>
            <person name="Haridas S."/>
            <person name="Chen C."/>
            <person name="Bauer D."/>
            <person name="Andreopoulos W."/>
            <person name="Pangilinan J."/>
            <person name="LaButti K."/>
            <person name="Riley R."/>
            <person name="Lipzen A."/>
            <person name="Clum A."/>
            <person name="Drula E."/>
            <person name="Henrissat B."/>
            <person name="Kohler A."/>
            <person name="Grigoriev I.V."/>
            <person name="Martin F.M."/>
            <person name="Hacquard S."/>
        </authorList>
    </citation>
    <scope>NUCLEOTIDE SEQUENCE [LARGE SCALE GENOMIC DNA]</scope>
    <source>
        <strain evidence="5 6">MPI-SDFR-AT-0080</strain>
    </source>
</reference>
<dbReference type="PROSITE" id="PS50966">
    <property type="entry name" value="ZF_SWIM"/>
    <property type="match status" value="1"/>
</dbReference>
<dbReference type="Pfam" id="PF04434">
    <property type="entry name" value="SWIM"/>
    <property type="match status" value="1"/>
</dbReference>
<feature type="region of interest" description="Disordered" evidence="3">
    <location>
        <begin position="100"/>
        <end position="121"/>
    </location>
</feature>
<evidence type="ECO:0000313" key="5">
    <source>
        <dbReference type="EMBL" id="KAH7053505.1"/>
    </source>
</evidence>
<dbReference type="InterPro" id="IPR007527">
    <property type="entry name" value="Znf_SWIM"/>
</dbReference>
<dbReference type="EMBL" id="JAGTJR010000010">
    <property type="protein sequence ID" value="KAH7053505.1"/>
    <property type="molecule type" value="Genomic_DNA"/>
</dbReference>
<feature type="coiled-coil region" evidence="2">
    <location>
        <begin position="326"/>
        <end position="388"/>
    </location>
</feature>
<feature type="domain" description="SWIM-type" evidence="4">
    <location>
        <begin position="26"/>
        <end position="58"/>
    </location>
</feature>
<gene>
    <name evidence="5" type="ORF">B0J12DRAFT_698682</name>
</gene>
<evidence type="ECO:0000313" key="6">
    <source>
        <dbReference type="Proteomes" id="UP000774617"/>
    </source>
</evidence>
<organism evidence="5 6">
    <name type="scientific">Macrophomina phaseolina</name>
    <dbReference type="NCBI Taxonomy" id="35725"/>
    <lineage>
        <taxon>Eukaryota</taxon>
        <taxon>Fungi</taxon>
        <taxon>Dikarya</taxon>
        <taxon>Ascomycota</taxon>
        <taxon>Pezizomycotina</taxon>
        <taxon>Dothideomycetes</taxon>
        <taxon>Dothideomycetes incertae sedis</taxon>
        <taxon>Botryosphaeriales</taxon>
        <taxon>Botryosphaeriaceae</taxon>
        <taxon>Macrophomina</taxon>
    </lineage>
</organism>
<protein>
    <recommendedName>
        <fullName evidence="4">SWIM-type domain-containing protein</fullName>
    </recommendedName>
</protein>
<evidence type="ECO:0000256" key="3">
    <source>
        <dbReference type="SAM" id="MobiDB-lite"/>
    </source>
</evidence>
<keyword evidence="6" id="KW-1185">Reference proteome</keyword>
<sequence>MKATPANEINGSGKVIVSLDEGEVHYKVALADNRCNCMDWLDEGLPCEHACALALRMKRRPEHLWISDMWKLETQREAYRLSLKPLELDYLVEGELLPPNIRSRSGRQQTKRKEAPKGPTRPVRTYRCSICGFSGHGKLRCRRNPEPFRPYMGGVGVGEEAEAAVIQAETAERLGSSQNRPSSSQNRSSSTHNRPSGGTDKTDKTSGRKYQPRCALLSLSTVNVQGHKPPSNGSSSPGDASPIEVGPESDSSDSSSSSDDVVPPLAPTETNTYRTPPPITPLQDVLSRTWTSPPPRIPSAPILGYTGPIEWPELSSPSETTWGVMAKRARAVLQSLEAELSKAKETLFAAQLANPQANKTVWRIESDVRFLKSRIETQRRRITNFECEAELQPYEDRHLEVIRRGRVVQHRDIYERRWRPLLEHQHQQGQEYVIQQQQQWARLLLQSPPTSPLSSARSIATPSPPPLLLAMPIRLTRKRPLELPIRLSPRKQPRVSSYNEVYISRKQLGWRQ</sequence>
<keyword evidence="1" id="KW-0862">Zinc</keyword>
<feature type="compositionally biased region" description="Low complexity" evidence="3">
    <location>
        <begin position="176"/>
        <end position="190"/>
    </location>
</feature>
<keyword evidence="2" id="KW-0175">Coiled coil</keyword>
<evidence type="ECO:0000256" key="2">
    <source>
        <dbReference type="SAM" id="Coils"/>
    </source>
</evidence>
<keyword evidence="1" id="KW-0863">Zinc-finger</keyword>
<accession>A0ABQ8GFK6</accession>
<evidence type="ECO:0000259" key="4">
    <source>
        <dbReference type="PROSITE" id="PS50966"/>
    </source>
</evidence>
<name>A0ABQ8GFK6_9PEZI</name>
<feature type="region of interest" description="Disordered" evidence="3">
    <location>
        <begin position="223"/>
        <end position="280"/>
    </location>
</feature>
<feature type="region of interest" description="Disordered" evidence="3">
    <location>
        <begin position="171"/>
        <end position="209"/>
    </location>
</feature>
<proteinExistence type="predicted"/>
<comment type="caution">
    <text evidence="5">The sequence shown here is derived from an EMBL/GenBank/DDBJ whole genome shotgun (WGS) entry which is preliminary data.</text>
</comment>
<evidence type="ECO:0000256" key="1">
    <source>
        <dbReference type="PROSITE-ProRule" id="PRU00325"/>
    </source>
</evidence>